<dbReference type="Proteomes" id="UP000606974">
    <property type="component" value="Unassembled WGS sequence"/>
</dbReference>
<dbReference type="SUPFAM" id="SSF55785">
    <property type="entry name" value="PYP-like sensor domain (PAS domain)"/>
    <property type="match status" value="2"/>
</dbReference>
<feature type="domain" description="PAS" evidence="10">
    <location>
        <begin position="467"/>
        <end position="539"/>
    </location>
</feature>
<dbReference type="InterPro" id="IPR035965">
    <property type="entry name" value="PAS-like_dom_sf"/>
</dbReference>
<sequence>MVNSSTAAQGDNGLDDLERLVDSYPACLEFLGIKQTADHNGQPALSIPLDLGSRSEHPSWQAVFSAGSRTWKLEKKSLLADLDDHDRGDTQHPSFGNQVDKSNDKPDRSFLDRDDWATLLLPDSDHVKLFRETDWRATSLGPLRSWPKNLRAATQIMLADCRPVALFWGPDRVVIYNEAYVPLAGHNHPALFGASFQKLWPEIWEDFADQFDNIERTAHATIISDSVMYLDRHAYLEETWFNFSLAPVRDDMGDNGGILNTAQEVTRQALLDRRTKITNSIAAPPDLRIESIWQHILGVLEMNEKDAPMAILYAFEESLDATSSPSTLKLQGTLGVPRDHVAAPQEADLQRASNGFFPTLRRVKISCETVVLRREDGSLSDSLQEGFSWRGFGEPCTDVAVVPLLASEDYLLGFLIFGLNPRRAFDKDHQQFVQELSRQLTAVLASALSFDQAQKREARLSQALADSERRIRKMAEVAPVGMIDISAEGMLSWANPQYYDITGHPTNSKELYEKSFIDAVHEEDREKGAAACSKAFDEQKVVSVVVRLKKKFRPPPSMFNGPDLEHTWIWANVYPNVESGVTKGLFACITDISQFKWAELVQARSAEAAKKAKRLQEEFIDFTSHEMRNPLSAITQCADGICSSIAEYKSALHGTQPGRLQDILEDNHEAARTILMCCSHQRRIVDDILTLSKLDSMLLSITPVPVQPSAVVLAALRMFEAEFLSNDIHVDTMAERLEDGVDFGWVYCDPTRLTQVFVNLLTNAIKFTRSESKRSITIHFGASASHRPKALGRNIQWYPTGKSRPDLTVHPEWGFGESLYVYFAVTDTGRGLEQDETTRLFNRFAQASPRTHVQYGGSGLGLFISRELSEMHGGEIGVESKKGEGSTFAYYIKARRAPTPGITVSGPWNSAVKNASTEDLLSFRVHRRGSSMSKPVQAGGVSKDMEKPSKEPLATFHILLVEDNLVNQKVLSKQLTRAGCTVDVANHGLEALEYLRKSTAWDAANRQGPGTNLDVVLMDIEMPVMDGLTCTKKIRELEQQGLLLQHLNVVAITANARAEQVVIAREAGVDDVLSKPFRVPELIERMKALGVQSSKIDGSP</sequence>
<dbReference type="InterPro" id="IPR000014">
    <property type="entry name" value="PAS"/>
</dbReference>
<dbReference type="CDD" id="cd00130">
    <property type="entry name" value="PAS"/>
    <property type="match status" value="1"/>
</dbReference>
<dbReference type="PROSITE" id="PS50109">
    <property type="entry name" value="HIS_KIN"/>
    <property type="match status" value="1"/>
</dbReference>
<feature type="modified residue" description="4-aspartylphosphate" evidence="6">
    <location>
        <position position="1019"/>
    </location>
</feature>
<dbReference type="Pfam" id="PF00512">
    <property type="entry name" value="HisKA"/>
    <property type="match status" value="1"/>
</dbReference>
<dbReference type="AlphaFoldDB" id="A0A8H7ADB1"/>
<evidence type="ECO:0000259" key="9">
    <source>
        <dbReference type="PROSITE" id="PS50110"/>
    </source>
</evidence>
<dbReference type="PROSITE" id="PS50112">
    <property type="entry name" value="PAS"/>
    <property type="match status" value="1"/>
</dbReference>
<organism evidence="11 12">
    <name type="scientific">Endocarpon pusillum</name>
    <dbReference type="NCBI Taxonomy" id="364733"/>
    <lineage>
        <taxon>Eukaryota</taxon>
        <taxon>Fungi</taxon>
        <taxon>Dikarya</taxon>
        <taxon>Ascomycota</taxon>
        <taxon>Pezizomycotina</taxon>
        <taxon>Eurotiomycetes</taxon>
        <taxon>Chaetothyriomycetidae</taxon>
        <taxon>Verrucariales</taxon>
        <taxon>Verrucariaceae</taxon>
        <taxon>Endocarpon</taxon>
    </lineage>
</organism>
<evidence type="ECO:0000256" key="2">
    <source>
        <dbReference type="ARBA" id="ARBA00012438"/>
    </source>
</evidence>
<evidence type="ECO:0000256" key="4">
    <source>
        <dbReference type="ARBA" id="ARBA00022679"/>
    </source>
</evidence>
<dbReference type="PRINTS" id="PR00344">
    <property type="entry name" value="BCTRLSENSOR"/>
</dbReference>
<dbReference type="SMART" id="SM00091">
    <property type="entry name" value="PAS"/>
    <property type="match status" value="1"/>
</dbReference>
<dbReference type="CDD" id="cd17546">
    <property type="entry name" value="REC_hyHK_CKI1_RcsC-like"/>
    <property type="match status" value="1"/>
</dbReference>
<feature type="domain" description="Histidine kinase" evidence="8">
    <location>
        <begin position="622"/>
        <end position="896"/>
    </location>
</feature>
<dbReference type="OrthoDB" id="303614at2759"/>
<dbReference type="InterPro" id="IPR005467">
    <property type="entry name" value="His_kinase_dom"/>
</dbReference>
<evidence type="ECO:0000259" key="10">
    <source>
        <dbReference type="PROSITE" id="PS50112"/>
    </source>
</evidence>
<dbReference type="SMART" id="SM00387">
    <property type="entry name" value="HATPase_c"/>
    <property type="match status" value="1"/>
</dbReference>
<dbReference type="GO" id="GO:0000155">
    <property type="term" value="F:phosphorelay sensor kinase activity"/>
    <property type="evidence" value="ECO:0007669"/>
    <property type="project" value="InterPro"/>
</dbReference>
<dbReference type="GO" id="GO:0009927">
    <property type="term" value="F:histidine phosphotransfer kinase activity"/>
    <property type="evidence" value="ECO:0007669"/>
    <property type="project" value="TreeGrafter"/>
</dbReference>
<dbReference type="InterPro" id="IPR036097">
    <property type="entry name" value="HisK_dim/P_sf"/>
</dbReference>
<dbReference type="PANTHER" id="PTHR43047">
    <property type="entry name" value="TWO-COMPONENT HISTIDINE PROTEIN KINASE"/>
    <property type="match status" value="1"/>
</dbReference>
<dbReference type="Pfam" id="PF13188">
    <property type="entry name" value="PAS_8"/>
    <property type="match status" value="1"/>
</dbReference>
<dbReference type="Gene3D" id="3.30.565.10">
    <property type="entry name" value="Histidine kinase-like ATPase, C-terminal domain"/>
    <property type="match status" value="1"/>
</dbReference>
<accession>A0A8H7ADB1</accession>
<dbReference type="SUPFAM" id="SSF55781">
    <property type="entry name" value="GAF domain-like"/>
    <property type="match status" value="1"/>
</dbReference>
<feature type="domain" description="Response regulatory" evidence="9">
    <location>
        <begin position="957"/>
        <end position="1090"/>
    </location>
</feature>
<dbReference type="InterPro" id="IPR029016">
    <property type="entry name" value="GAF-like_dom_sf"/>
</dbReference>
<dbReference type="InterPro" id="IPR011006">
    <property type="entry name" value="CheY-like_superfamily"/>
</dbReference>
<dbReference type="Pfam" id="PF00072">
    <property type="entry name" value="Response_reg"/>
    <property type="match status" value="1"/>
</dbReference>
<evidence type="ECO:0000256" key="7">
    <source>
        <dbReference type="SAM" id="MobiDB-lite"/>
    </source>
</evidence>
<dbReference type="EMBL" id="JAACFV010000121">
    <property type="protein sequence ID" value="KAF7504997.1"/>
    <property type="molecule type" value="Genomic_DNA"/>
</dbReference>
<dbReference type="GO" id="GO:0005886">
    <property type="term" value="C:plasma membrane"/>
    <property type="evidence" value="ECO:0007669"/>
    <property type="project" value="TreeGrafter"/>
</dbReference>
<protein>
    <recommendedName>
        <fullName evidence="2">histidine kinase</fullName>
        <ecNumber evidence="2">2.7.13.3</ecNumber>
    </recommendedName>
</protein>
<keyword evidence="3 6" id="KW-0597">Phosphoprotein</keyword>
<evidence type="ECO:0000256" key="6">
    <source>
        <dbReference type="PROSITE-ProRule" id="PRU00169"/>
    </source>
</evidence>
<dbReference type="SMART" id="SM00448">
    <property type="entry name" value="REC"/>
    <property type="match status" value="1"/>
</dbReference>
<keyword evidence="12" id="KW-1185">Reference proteome</keyword>
<evidence type="ECO:0000313" key="12">
    <source>
        <dbReference type="Proteomes" id="UP000606974"/>
    </source>
</evidence>
<name>A0A8H7ADB1_9EURO</name>
<keyword evidence="4" id="KW-0808">Transferase</keyword>
<feature type="compositionally biased region" description="Polar residues" evidence="7">
    <location>
        <begin position="91"/>
        <end position="100"/>
    </location>
</feature>
<dbReference type="InterPro" id="IPR036890">
    <property type="entry name" value="HATPase_C_sf"/>
</dbReference>
<comment type="caution">
    <text evidence="11">The sequence shown here is derived from an EMBL/GenBank/DDBJ whole genome shotgun (WGS) entry which is preliminary data.</text>
</comment>
<dbReference type="Gene3D" id="3.40.50.2300">
    <property type="match status" value="1"/>
</dbReference>
<dbReference type="InterPro" id="IPR001789">
    <property type="entry name" value="Sig_transdc_resp-reg_receiver"/>
</dbReference>
<proteinExistence type="predicted"/>
<evidence type="ECO:0000259" key="8">
    <source>
        <dbReference type="PROSITE" id="PS50109"/>
    </source>
</evidence>
<dbReference type="SUPFAM" id="SSF47384">
    <property type="entry name" value="Homodimeric domain of signal transducing histidine kinase"/>
    <property type="match status" value="1"/>
</dbReference>
<dbReference type="Gene3D" id="1.10.287.130">
    <property type="match status" value="1"/>
</dbReference>
<dbReference type="SUPFAM" id="SSF55874">
    <property type="entry name" value="ATPase domain of HSP90 chaperone/DNA topoisomerase II/histidine kinase"/>
    <property type="match status" value="1"/>
</dbReference>
<comment type="catalytic activity">
    <reaction evidence="1">
        <text>ATP + protein L-histidine = ADP + protein N-phospho-L-histidine.</text>
        <dbReference type="EC" id="2.7.13.3"/>
    </reaction>
</comment>
<dbReference type="InterPro" id="IPR003661">
    <property type="entry name" value="HisK_dim/P_dom"/>
</dbReference>
<evidence type="ECO:0000256" key="1">
    <source>
        <dbReference type="ARBA" id="ARBA00000085"/>
    </source>
</evidence>
<evidence type="ECO:0000313" key="11">
    <source>
        <dbReference type="EMBL" id="KAF7504997.1"/>
    </source>
</evidence>
<dbReference type="Pfam" id="PF02518">
    <property type="entry name" value="HATPase_c"/>
    <property type="match status" value="1"/>
</dbReference>
<dbReference type="InterPro" id="IPR004358">
    <property type="entry name" value="Sig_transdc_His_kin-like_C"/>
</dbReference>
<evidence type="ECO:0000256" key="5">
    <source>
        <dbReference type="ARBA" id="ARBA00022777"/>
    </source>
</evidence>
<dbReference type="SUPFAM" id="SSF52172">
    <property type="entry name" value="CheY-like"/>
    <property type="match status" value="1"/>
</dbReference>
<evidence type="ECO:0000256" key="3">
    <source>
        <dbReference type="ARBA" id="ARBA00022553"/>
    </source>
</evidence>
<dbReference type="InterPro" id="IPR003594">
    <property type="entry name" value="HATPase_dom"/>
</dbReference>
<feature type="region of interest" description="Disordered" evidence="7">
    <location>
        <begin position="83"/>
        <end position="107"/>
    </location>
</feature>
<dbReference type="EC" id="2.7.13.3" evidence="2"/>
<dbReference type="Gene3D" id="3.30.450.40">
    <property type="match status" value="1"/>
</dbReference>
<dbReference type="Gene3D" id="3.30.450.20">
    <property type="entry name" value="PAS domain"/>
    <property type="match status" value="2"/>
</dbReference>
<keyword evidence="5" id="KW-0418">Kinase</keyword>
<reference evidence="11" key="1">
    <citation type="submission" date="2020-02" db="EMBL/GenBank/DDBJ databases">
        <authorList>
            <person name="Palmer J.M."/>
        </authorList>
    </citation>
    <scope>NUCLEOTIDE SEQUENCE</scope>
    <source>
        <strain evidence="11">EPUS1.4</strain>
        <tissue evidence="11">Thallus</tissue>
    </source>
</reference>
<dbReference type="CDD" id="cd00082">
    <property type="entry name" value="HisKA"/>
    <property type="match status" value="1"/>
</dbReference>
<dbReference type="PANTHER" id="PTHR43047:SF72">
    <property type="entry name" value="OSMOSENSING HISTIDINE PROTEIN KINASE SLN1"/>
    <property type="match status" value="1"/>
</dbReference>
<dbReference type="PROSITE" id="PS50110">
    <property type="entry name" value="RESPONSE_REGULATORY"/>
    <property type="match status" value="1"/>
</dbReference>
<gene>
    <name evidence="11" type="ORF">GJ744_001518</name>
</gene>